<accession>A0A645DA14</accession>
<protein>
    <submittedName>
        <fullName evidence="2">Uncharacterized protein</fullName>
    </submittedName>
</protein>
<name>A0A645DA14_9ZZZZ</name>
<dbReference type="AlphaFoldDB" id="A0A645DA14"/>
<keyword evidence="1" id="KW-1133">Transmembrane helix</keyword>
<evidence type="ECO:0000256" key="1">
    <source>
        <dbReference type="SAM" id="Phobius"/>
    </source>
</evidence>
<reference evidence="2" key="1">
    <citation type="submission" date="2019-08" db="EMBL/GenBank/DDBJ databases">
        <authorList>
            <person name="Kucharzyk K."/>
            <person name="Murdoch R.W."/>
            <person name="Higgins S."/>
            <person name="Loffler F."/>
        </authorList>
    </citation>
    <scope>NUCLEOTIDE SEQUENCE</scope>
</reference>
<gene>
    <name evidence="2" type="ORF">SDC9_133204</name>
</gene>
<comment type="caution">
    <text evidence="2">The sequence shown here is derived from an EMBL/GenBank/DDBJ whole genome shotgun (WGS) entry which is preliminary data.</text>
</comment>
<proteinExistence type="predicted"/>
<keyword evidence="1" id="KW-0472">Membrane</keyword>
<evidence type="ECO:0000313" key="2">
    <source>
        <dbReference type="EMBL" id="MPM86121.1"/>
    </source>
</evidence>
<organism evidence="2">
    <name type="scientific">bioreactor metagenome</name>
    <dbReference type="NCBI Taxonomy" id="1076179"/>
    <lineage>
        <taxon>unclassified sequences</taxon>
        <taxon>metagenomes</taxon>
        <taxon>ecological metagenomes</taxon>
    </lineage>
</organism>
<keyword evidence="1" id="KW-0812">Transmembrane</keyword>
<sequence length="185" mass="21544">MYYLCIYNLIVYSNYYRRKGRSSNSCLFSLCAVHFFAETVAYCHLHGSKRSARNRLTAKRRFLMTQKTVYLFKLLVIFLKSAVMFFKKLVMFCQSLVDDCCSLLYWLIMHKSALDKIWLIKEVKGGICKVIFAIWKLYQSSSLPSLNKGTQRDEKTKGYFRLNKDTALVFNGNLIVITGCCLIPM</sequence>
<feature type="transmembrane region" description="Helical" evidence="1">
    <location>
        <begin position="68"/>
        <end position="86"/>
    </location>
</feature>
<dbReference type="EMBL" id="VSSQ01034240">
    <property type="protein sequence ID" value="MPM86121.1"/>
    <property type="molecule type" value="Genomic_DNA"/>
</dbReference>